<sequence>MTFLWETADQPEAPAVARLRLWSRRGLLRVVLGASGWLLLFPVWWLGRTPALGGPYLGLAVFMAAFLLATLVSTAVILIAVARGSWGVAAVSLLLAVAAGIAAVPRDFEANYVDHQYRTHRAALAGLAADYRAGRLHDIVALPADVRSLSPSGYAYAGDKVLFVQLWQNWRAESGTGLAYLTEPPTPDTQITTASGDFGHAQREVGDGWWWVA</sequence>
<keyword evidence="1" id="KW-0472">Membrane</keyword>
<feature type="transmembrane region" description="Helical" evidence="1">
    <location>
        <begin position="27"/>
        <end position="45"/>
    </location>
</feature>
<keyword evidence="1" id="KW-1133">Transmembrane helix</keyword>
<evidence type="ECO:0000256" key="1">
    <source>
        <dbReference type="SAM" id="Phobius"/>
    </source>
</evidence>
<proteinExistence type="predicted"/>
<reference evidence="2 3" key="1">
    <citation type="submission" date="2021-01" db="EMBL/GenBank/DDBJ databases">
        <title>Actinoplanes sp. nov. LDG1-01 isolated from lichen.</title>
        <authorList>
            <person name="Saeng-In P."/>
            <person name="Phongsopitanun W."/>
            <person name="Kanchanasin P."/>
            <person name="Yuki M."/>
            <person name="Kudo T."/>
            <person name="Ohkuma M."/>
            <person name="Tanasupawat S."/>
        </authorList>
    </citation>
    <scope>NUCLEOTIDE SEQUENCE [LARGE SCALE GENOMIC DNA]</scope>
    <source>
        <strain evidence="2 3">LDG1-01</strain>
    </source>
</reference>
<name>A0ABS1VLY4_9ACTN</name>
<accession>A0ABS1VLY4</accession>
<dbReference type="Proteomes" id="UP000598996">
    <property type="component" value="Unassembled WGS sequence"/>
</dbReference>
<evidence type="ECO:0000313" key="2">
    <source>
        <dbReference type="EMBL" id="MBL7255743.1"/>
    </source>
</evidence>
<gene>
    <name evidence="2" type="ORF">JKJ07_15680</name>
</gene>
<feature type="transmembrane region" description="Helical" evidence="1">
    <location>
        <begin position="86"/>
        <end position="104"/>
    </location>
</feature>
<dbReference type="EMBL" id="JAENHO010000004">
    <property type="protein sequence ID" value="MBL7255743.1"/>
    <property type="molecule type" value="Genomic_DNA"/>
</dbReference>
<organism evidence="2 3">
    <name type="scientific">Paractinoplanes lichenicola</name>
    <dbReference type="NCBI Taxonomy" id="2802976"/>
    <lineage>
        <taxon>Bacteria</taxon>
        <taxon>Bacillati</taxon>
        <taxon>Actinomycetota</taxon>
        <taxon>Actinomycetes</taxon>
        <taxon>Micromonosporales</taxon>
        <taxon>Micromonosporaceae</taxon>
        <taxon>Paractinoplanes</taxon>
    </lineage>
</organism>
<protein>
    <submittedName>
        <fullName evidence="2">Uncharacterized protein</fullName>
    </submittedName>
</protein>
<keyword evidence="1" id="KW-0812">Transmembrane</keyword>
<comment type="caution">
    <text evidence="2">The sequence shown here is derived from an EMBL/GenBank/DDBJ whole genome shotgun (WGS) entry which is preliminary data.</text>
</comment>
<dbReference type="RefSeq" id="WP_202992249.1">
    <property type="nucleotide sequence ID" value="NZ_JAENHO010000004.1"/>
</dbReference>
<feature type="transmembrane region" description="Helical" evidence="1">
    <location>
        <begin position="57"/>
        <end position="79"/>
    </location>
</feature>
<keyword evidence="3" id="KW-1185">Reference proteome</keyword>
<evidence type="ECO:0000313" key="3">
    <source>
        <dbReference type="Proteomes" id="UP000598996"/>
    </source>
</evidence>